<accession>A0A172WFT3</accession>
<dbReference type="AlphaFoldDB" id="A0A172WFT3"/>
<keyword evidence="2" id="KW-0472">Membrane</keyword>
<keyword evidence="4" id="KW-1185">Reference proteome</keyword>
<feature type="compositionally biased region" description="Basic and acidic residues" evidence="1">
    <location>
        <begin position="519"/>
        <end position="534"/>
    </location>
</feature>
<dbReference type="OrthoDB" id="86198at2157"/>
<feature type="compositionally biased region" description="Basic residues" evidence="1">
    <location>
        <begin position="502"/>
        <end position="513"/>
    </location>
</feature>
<dbReference type="KEGG" id="tpie:A7C91_03215"/>
<dbReference type="EMBL" id="CP015520">
    <property type="protein sequence ID" value="ANF22297.1"/>
    <property type="molecule type" value="Genomic_DNA"/>
</dbReference>
<evidence type="ECO:0000313" key="4">
    <source>
        <dbReference type="Proteomes" id="UP000076969"/>
    </source>
</evidence>
<feature type="region of interest" description="Disordered" evidence="1">
    <location>
        <begin position="502"/>
        <end position="534"/>
    </location>
</feature>
<keyword evidence="2" id="KW-1133">Transmembrane helix</keyword>
<keyword evidence="2" id="KW-0812">Transmembrane</keyword>
<name>A0A172WFT3_9EURY</name>
<sequence length="534" mass="59183">MRRAMVTLIALLLVISTLPGSSAQFVSFTTNDIITVLRGDYSTGTIQLTNAGGLSFKVVSYQDFWVEDSNGNRVSGFDLTIHPGIFSDWSPQKTYSLLYNISCNASVEGGTYTLYLKFWAFTSEGSMYIVHAEVPLRVIAEPLRFEVAEAYVKERLGSPYILNGETLVVFSHVINIGHSNVSISAAVLFTGNGNVYFFENRTLEMVPGDNFVKFEIPVGYEIPEGTYKLDYILQYSDGSYRYSREFPVKFGVKLVGLSLQSSEVKLGEDNRAYLTLISERSIGLNLTVETYKGGSLISNMTTPITVSGGTDVLDVSLPTDVPGFLRAFIKLTFNGRLIGEGNVSYTVLAPPVIRNVTYERLSEDGVVFTISILNPNGGNVDGTLTYRIISEGNVLYRESISETLKQGINEITLELKLPVGKVVEYEFTLSSMDEDSSKKGEVYLQPLVTTKTTATSSTNSTITTTTEGGGSSVWWMAFLVVVILLFVAGAFYYTKTEGKTKKHFRPKPKRRSPLGRFQRPKEPRFSENRELPKK</sequence>
<feature type="transmembrane region" description="Helical" evidence="2">
    <location>
        <begin position="473"/>
        <end position="493"/>
    </location>
</feature>
<dbReference type="Proteomes" id="UP000076969">
    <property type="component" value="Chromosome"/>
</dbReference>
<dbReference type="RefSeq" id="WP_068664855.1">
    <property type="nucleotide sequence ID" value="NZ_CP015520.1"/>
</dbReference>
<protein>
    <submittedName>
        <fullName evidence="3">Uncharacterized protein</fullName>
    </submittedName>
</protein>
<dbReference type="GeneID" id="28495171"/>
<organism evidence="3 4">
    <name type="scientific">Thermococcus piezophilus</name>
    <dbReference type="NCBI Taxonomy" id="1712654"/>
    <lineage>
        <taxon>Archaea</taxon>
        <taxon>Methanobacteriati</taxon>
        <taxon>Methanobacteriota</taxon>
        <taxon>Thermococci</taxon>
        <taxon>Thermococcales</taxon>
        <taxon>Thermococcaceae</taxon>
        <taxon>Thermococcus</taxon>
    </lineage>
</organism>
<evidence type="ECO:0000256" key="2">
    <source>
        <dbReference type="SAM" id="Phobius"/>
    </source>
</evidence>
<evidence type="ECO:0000313" key="3">
    <source>
        <dbReference type="EMBL" id="ANF22297.1"/>
    </source>
</evidence>
<reference evidence="4" key="1">
    <citation type="journal article" date="2016" name="Syst. Appl. Microbiol.">
        <title>Thermococcus piezophilus sp. nov., a novel hyperthermophilic and piezophilic archaeon with a broad pressure range for growth, isolated from a deepest hydrothermal vent at the Mid-Cayman Rise.</title>
        <authorList>
            <person name="Dalmasso C."/>
            <person name="Oger P."/>
            <person name="Selva G."/>
            <person name="Courtine D."/>
            <person name="L'Haridon S."/>
            <person name="Garlaschelli A."/>
            <person name="Roussel E."/>
            <person name="Miyazaki J."/>
            <person name="Reveillaud J."/>
            <person name="Jebbar M."/>
            <person name="Takai K."/>
            <person name="Maignien L."/>
            <person name="Alain K."/>
        </authorList>
    </citation>
    <scope>NUCLEOTIDE SEQUENCE [LARGE SCALE GENOMIC DNA]</scope>
    <source>
        <strain evidence="4">CDGS</strain>
    </source>
</reference>
<evidence type="ECO:0000256" key="1">
    <source>
        <dbReference type="SAM" id="MobiDB-lite"/>
    </source>
</evidence>
<dbReference type="STRING" id="1712654.A7C91_03215"/>
<proteinExistence type="predicted"/>
<gene>
    <name evidence="3" type="ORF">A7C91_03215</name>
</gene>